<feature type="region of interest" description="Disordered" evidence="5">
    <location>
        <begin position="652"/>
        <end position="671"/>
    </location>
</feature>
<dbReference type="GO" id="GO:0003916">
    <property type="term" value="F:DNA topoisomerase activity"/>
    <property type="evidence" value="ECO:0007669"/>
    <property type="project" value="InterPro"/>
</dbReference>
<evidence type="ECO:0000256" key="5">
    <source>
        <dbReference type="SAM" id="MobiDB-lite"/>
    </source>
</evidence>
<evidence type="ECO:0000256" key="2">
    <source>
        <dbReference type="ARBA" id="ARBA00022692"/>
    </source>
</evidence>
<dbReference type="HOGENOM" id="CLU_359904_0_0_1"/>
<dbReference type="OMA" id="ETAQLPY"/>
<evidence type="ECO:0000313" key="8">
    <source>
        <dbReference type="EnsemblMetazoa" id="CapteP219680"/>
    </source>
</evidence>
<dbReference type="InterPro" id="IPR005178">
    <property type="entry name" value="Ostalpha/TMEM184C"/>
</dbReference>
<sequence length="778" mass="91361">MANDTEVDPCPPSLPYAEDYLPVLFAFAALATLIVLCLFLETSFFFWKHLNNWKPRDKAKWLVAVYPVMCITSCVALIVPRASTLNDLVASAGRIQWLETMVLQYALFGPITSYVSAILWANDDFGYKQNAAASGSTWLHSINSATTLLAMYGFQIIYNVSQVPLSRTAVRPKFLCLQLVLFINGIQQSVIKLFVASGLIHCDPPLNPTGVADLIRMTVSEYRRVIRMTVSEYRRVIRMTVSEYRRIIRMTVSECRRVIRMTVSECRRVIRMTVSEYRRIIRMTVSECRRVIRMTVSECRRVIRMTVSEYRRIIRMTVSEYRRVIRMTVSEYRRVIRMTVSEYRRIIRMTVSECRRVIRMTVSECRRVIRMTVSEYRRIIRMTVSEYRRVIRMTVSEYHRVIRMTVSEYRRIIRMTVSECRRVIRMTVSECRRVIRMTVSEYRRIIRMTVSEYRRVIRMTVSEYRRVIRMTVSEYRRIIRMTVSECRRVIRMTVSEYRRVIRMTVSEYRRIIRMTVSECRKVTSMTVSENHRVIRMTVFDYRRVIRMTVSEYRRVIRMTVSEYRYHHLIVIFEMFIINLVARKYYRRHVGNIPPEDAFRADTRDAGAETTNSLLREYPGMSYLPSPSSEGSRRSSVFTVGLPDFKNLFRRSKHPGDSISEASTSKPDSTIDATRSFFERQSMSSTVEMGTDPMVPYADQFRSRSLHKPAEHDAIRTRPEAYSYAGQTNYPVIREQPGRSTTTRTKVDSETTFEGASDVDEPVIDPSKIKLSIRDSTAV</sequence>
<dbReference type="EMBL" id="AMQN01001751">
    <property type="status" value="NOT_ANNOTATED_CDS"/>
    <property type="molecule type" value="Genomic_DNA"/>
</dbReference>
<dbReference type="InterPro" id="IPR006691">
    <property type="entry name" value="GyrA/parC_rep"/>
</dbReference>
<evidence type="ECO:0000256" key="3">
    <source>
        <dbReference type="ARBA" id="ARBA00022989"/>
    </source>
</evidence>
<dbReference type="OrthoDB" id="5832279at2759"/>
<dbReference type="AlphaFoldDB" id="R7UCV3"/>
<dbReference type="GO" id="GO:0005524">
    <property type="term" value="F:ATP binding"/>
    <property type="evidence" value="ECO:0007669"/>
    <property type="project" value="InterPro"/>
</dbReference>
<keyword evidence="3 6" id="KW-1133">Transmembrane helix</keyword>
<keyword evidence="2 6" id="KW-0812">Transmembrane</keyword>
<reference evidence="8" key="3">
    <citation type="submission" date="2015-06" db="UniProtKB">
        <authorList>
            <consortium name="EnsemblMetazoa"/>
        </authorList>
    </citation>
    <scope>IDENTIFICATION</scope>
</reference>
<dbReference type="Pfam" id="PF03989">
    <property type="entry name" value="DNA_gyraseA_C"/>
    <property type="match status" value="4"/>
</dbReference>
<organism evidence="7">
    <name type="scientific">Capitella teleta</name>
    <name type="common">Polychaete worm</name>
    <dbReference type="NCBI Taxonomy" id="283909"/>
    <lineage>
        <taxon>Eukaryota</taxon>
        <taxon>Metazoa</taxon>
        <taxon>Spiralia</taxon>
        <taxon>Lophotrochozoa</taxon>
        <taxon>Annelida</taxon>
        <taxon>Polychaeta</taxon>
        <taxon>Sedentaria</taxon>
        <taxon>Scolecida</taxon>
        <taxon>Capitellidae</taxon>
        <taxon>Capitella</taxon>
    </lineage>
</organism>
<dbReference type="GO" id="GO:0003677">
    <property type="term" value="F:DNA binding"/>
    <property type="evidence" value="ECO:0007669"/>
    <property type="project" value="InterPro"/>
</dbReference>
<comment type="subcellular location">
    <subcellularLocation>
        <location evidence="1">Membrane</location>
        <topology evidence="1">Multi-pass membrane protein</topology>
    </subcellularLocation>
</comment>
<dbReference type="SMART" id="SM01417">
    <property type="entry name" value="Solute_trans_a"/>
    <property type="match status" value="1"/>
</dbReference>
<dbReference type="Pfam" id="PF03619">
    <property type="entry name" value="Solute_trans_a"/>
    <property type="match status" value="1"/>
</dbReference>
<evidence type="ECO:0000313" key="7">
    <source>
        <dbReference type="EMBL" id="ELU01087.1"/>
    </source>
</evidence>
<feature type="transmembrane region" description="Helical" evidence="6">
    <location>
        <begin position="102"/>
        <end position="121"/>
    </location>
</feature>
<keyword evidence="4 6" id="KW-0472">Membrane</keyword>
<gene>
    <name evidence="7" type="ORF">CAPTEDRAFT_219680</name>
</gene>
<evidence type="ECO:0000256" key="6">
    <source>
        <dbReference type="SAM" id="Phobius"/>
    </source>
</evidence>
<reference evidence="7 9" key="2">
    <citation type="journal article" date="2013" name="Nature">
        <title>Insights into bilaterian evolution from three spiralian genomes.</title>
        <authorList>
            <person name="Simakov O."/>
            <person name="Marletaz F."/>
            <person name="Cho S.J."/>
            <person name="Edsinger-Gonzales E."/>
            <person name="Havlak P."/>
            <person name="Hellsten U."/>
            <person name="Kuo D.H."/>
            <person name="Larsson T."/>
            <person name="Lv J."/>
            <person name="Arendt D."/>
            <person name="Savage R."/>
            <person name="Osoegawa K."/>
            <person name="de Jong P."/>
            <person name="Grimwood J."/>
            <person name="Chapman J.A."/>
            <person name="Shapiro H."/>
            <person name="Aerts A."/>
            <person name="Otillar R.P."/>
            <person name="Terry A.Y."/>
            <person name="Boore J.L."/>
            <person name="Grigoriev I.V."/>
            <person name="Lindberg D.R."/>
            <person name="Seaver E.C."/>
            <person name="Weisblat D.A."/>
            <person name="Putnam N.H."/>
            <person name="Rokhsar D.S."/>
        </authorList>
    </citation>
    <scope>NUCLEOTIDE SEQUENCE</scope>
    <source>
        <strain evidence="7 9">I ESC-2004</strain>
    </source>
</reference>
<accession>R7UCV3</accession>
<feature type="transmembrane region" description="Helical" evidence="6">
    <location>
        <begin position="20"/>
        <end position="40"/>
    </location>
</feature>
<feature type="transmembrane region" description="Helical" evidence="6">
    <location>
        <begin position="61"/>
        <end position="82"/>
    </location>
</feature>
<evidence type="ECO:0000256" key="1">
    <source>
        <dbReference type="ARBA" id="ARBA00004141"/>
    </source>
</evidence>
<keyword evidence="9" id="KW-1185">Reference proteome</keyword>
<protein>
    <submittedName>
        <fullName evidence="7 8">Uncharacterized protein</fullName>
    </submittedName>
</protein>
<feature type="compositionally biased region" description="Polar residues" evidence="5">
    <location>
        <begin position="737"/>
        <end position="753"/>
    </location>
</feature>
<reference evidence="9" key="1">
    <citation type="submission" date="2012-12" db="EMBL/GenBank/DDBJ databases">
        <authorList>
            <person name="Hellsten U."/>
            <person name="Grimwood J."/>
            <person name="Chapman J.A."/>
            <person name="Shapiro H."/>
            <person name="Aerts A."/>
            <person name="Otillar R.P."/>
            <person name="Terry A.Y."/>
            <person name="Boore J.L."/>
            <person name="Simakov O."/>
            <person name="Marletaz F."/>
            <person name="Cho S.-J."/>
            <person name="Edsinger-Gonzales E."/>
            <person name="Havlak P."/>
            <person name="Kuo D.-H."/>
            <person name="Larsson T."/>
            <person name="Lv J."/>
            <person name="Arendt D."/>
            <person name="Savage R."/>
            <person name="Osoegawa K."/>
            <person name="de Jong P."/>
            <person name="Lindberg D.R."/>
            <person name="Seaver E.C."/>
            <person name="Weisblat D.A."/>
            <person name="Putnam N.H."/>
            <person name="Grigoriev I.V."/>
            <person name="Rokhsar D.S."/>
        </authorList>
    </citation>
    <scope>NUCLEOTIDE SEQUENCE</scope>
    <source>
        <strain evidence="9">I ESC-2004</strain>
    </source>
</reference>
<dbReference type="EnsemblMetazoa" id="CapteT219680">
    <property type="protein sequence ID" value="CapteP219680"/>
    <property type="gene ID" value="CapteG219680"/>
</dbReference>
<dbReference type="Proteomes" id="UP000014760">
    <property type="component" value="Unassembled WGS sequence"/>
</dbReference>
<dbReference type="PANTHER" id="PTHR23423">
    <property type="entry name" value="ORGANIC SOLUTE TRANSPORTER-RELATED"/>
    <property type="match status" value="1"/>
</dbReference>
<name>R7UCV3_CAPTE</name>
<dbReference type="GO" id="GO:0016020">
    <property type="term" value="C:membrane"/>
    <property type="evidence" value="ECO:0007669"/>
    <property type="project" value="UniProtKB-SubCell"/>
</dbReference>
<evidence type="ECO:0000313" key="9">
    <source>
        <dbReference type="Proteomes" id="UP000014760"/>
    </source>
</evidence>
<feature type="region of interest" description="Disordered" evidence="5">
    <location>
        <begin position="736"/>
        <end position="761"/>
    </location>
</feature>
<dbReference type="EMBL" id="KB305378">
    <property type="protein sequence ID" value="ELU01087.1"/>
    <property type="molecule type" value="Genomic_DNA"/>
</dbReference>
<proteinExistence type="predicted"/>
<feature type="compositionally biased region" description="Polar residues" evidence="5">
    <location>
        <begin position="659"/>
        <end position="671"/>
    </location>
</feature>
<dbReference type="STRING" id="283909.R7UCV3"/>
<dbReference type="GO" id="GO:0006265">
    <property type="term" value="P:DNA topological change"/>
    <property type="evidence" value="ECO:0007669"/>
    <property type="project" value="InterPro"/>
</dbReference>
<evidence type="ECO:0000256" key="4">
    <source>
        <dbReference type="ARBA" id="ARBA00023136"/>
    </source>
</evidence>
<feature type="transmembrane region" description="Helical" evidence="6">
    <location>
        <begin position="142"/>
        <end position="161"/>
    </location>
</feature>